<gene>
    <name evidence="1" type="ORF">Pint_33982</name>
</gene>
<keyword evidence="2" id="KW-1185">Reference proteome</keyword>
<organism evidence="1 2">
    <name type="scientific">Pistacia integerrima</name>
    <dbReference type="NCBI Taxonomy" id="434235"/>
    <lineage>
        <taxon>Eukaryota</taxon>
        <taxon>Viridiplantae</taxon>
        <taxon>Streptophyta</taxon>
        <taxon>Embryophyta</taxon>
        <taxon>Tracheophyta</taxon>
        <taxon>Spermatophyta</taxon>
        <taxon>Magnoliopsida</taxon>
        <taxon>eudicotyledons</taxon>
        <taxon>Gunneridae</taxon>
        <taxon>Pentapetalae</taxon>
        <taxon>rosids</taxon>
        <taxon>malvids</taxon>
        <taxon>Sapindales</taxon>
        <taxon>Anacardiaceae</taxon>
        <taxon>Pistacia</taxon>
    </lineage>
</organism>
<protein>
    <submittedName>
        <fullName evidence="1">Uncharacterized protein</fullName>
    </submittedName>
</protein>
<name>A0ACC0X4Z7_9ROSI</name>
<evidence type="ECO:0000313" key="1">
    <source>
        <dbReference type="EMBL" id="KAJ0009883.1"/>
    </source>
</evidence>
<reference evidence="2" key="1">
    <citation type="journal article" date="2023" name="G3 (Bethesda)">
        <title>Genome assembly and association tests identify interacting loci associated with vigor, precocity, and sex in interspecific pistachio rootstocks.</title>
        <authorList>
            <person name="Palmer W."/>
            <person name="Jacygrad E."/>
            <person name="Sagayaradj S."/>
            <person name="Cavanaugh K."/>
            <person name="Han R."/>
            <person name="Bertier L."/>
            <person name="Beede B."/>
            <person name="Kafkas S."/>
            <person name="Golino D."/>
            <person name="Preece J."/>
            <person name="Michelmore R."/>
        </authorList>
    </citation>
    <scope>NUCLEOTIDE SEQUENCE [LARGE SCALE GENOMIC DNA]</scope>
</reference>
<dbReference type="EMBL" id="CM047749">
    <property type="protein sequence ID" value="KAJ0009883.1"/>
    <property type="molecule type" value="Genomic_DNA"/>
</dbReference>
<proteinExistence type="predicted"/>
<dbReference type="Proteomes" id="UP001163603">
    <property type="component" value="Chromosome 14"/>
</dbReference>
<evidence type="ECO:0000313" key="2">
    <source>
        <dbReference type="Proteomes" id="UP001163603"/>
    </source>
</evidence>
<comment type="caution">
    <text evidence="1">The sequence shown here is derived from an EMBL/GenBank/DDBJ whole genome shotgun (WGS) entry which is preliminary data.</text>
</comment>
<accession>A0ACC0X4Z7</accession>
<sequence>MVDLVSDVIEKNEELREGLCVDLGTILVLLPLGFVGFLGSKGRLLPLI</sequence>